<name>A0A8H7TAK9_9HELO</name>
<accession>A0A8H7TAK9</accession>
<organism evidence="1 2">
    <name type="scientific">Cadophora malorum</name>
    <dbReference type="NCBI Taxonomy" id="108018"/>
    <lineage>
        <taxon>Eukaryota</taxon>
        <taxon>Fungi</taxon>
        <taxon>Dikarya</taxon>
        <taxon>Ascomycota</taxon>
        <taxon>Pezizomycotina</taxon>
        <taxon>Leotiomycetes</taxon>
        <taxon>Helotiales</taxon>
        <taxon>Ploettnerulaceae</taxon>
        <taxon>Cadophora</taxon>
    </lineage>
</organism>
<dbReference type="OrthoDB" id="245563at2759"/>
<comment type="caution">
    <text evidence="1">The sequence shown here is derived from an EMBL/GenBank/DDBJ whole genome shotgun (WGS) entry which is preliminary data.</text>
</comment>
<keyword evidence="2" id="KW-1185">Reference proteome</keyword>
<gene>
    <name evidence="1" type="ORF">IFR04_008840</name>
</gene>
<protein>
    <submittedName>
        <fullName evidence="1">Uncharacterized protein</fullName>
    </submittedName>
</protein>
<sequence>MSVPEGPKQVFDFNADGQLACFAHHQSICEDCRLNSVEADFFGGEDKGFRKYPPISNKNGRGALLRGELARFHPESDPQIVDPNDTTISKPDREKLNSSTKALRTYYCTICKLTWLVGKDGEAAARDHPSHNSFYDSNLAPLRSLGDIGVYSGPGSKFNIKDTCPKPTFHHINSSIVVRLHKLSVHGMCGGFEEKNWSIERGSIKGVNKPLGISDALLHLESEVKKLSLLGVTVVYHEVCNEDSEGAKGLVREQRHKANLHYAGPREHPDHYLSLMFTVMPRLA</sequence>
<dbReference type="EMBL" id="JAFJYH010000139">
    <property type="protein sequence ID" value="KAG4418020.1"/>
    <property type="molecule type" value="Genomic_DNA"/>
</dbReference>
<dbReference type="Proteomes" id="UP000664132">
    <property type="component" value="Unassembled WGS sequence"/>
</dbReference>
<proteinExistence type="predicted"/>
<reference evidence="1" key="1">
    <citation type="submission" date="2021-02" db="EMBL/GenBank/DDBJ databases">
        <title>Genome sequence Cadophora malorum strain M34.</title>
        <authorList>
            <person name="Stefanovic E."/>
            <person name="Vu D."/>
            <person name="Scully C."/>
            <person name="Dijksterhuis J."/>
            <person name="Roader J."/>
            <person name="Houbraken J."/>
        </authorList>
    </citation>
    <scope>NUCLEOTIDE SEQUENCE</scope>
    <source>
        <strain evidence="1">M34</strain>
    </source>
</reference>
<evidence type="ECO:0000313" key="2">
    <source>
        <dbReference type="Proteomes" id="UP000664132"/>
    </source>
</evidence>
<dbReference type="AlphaFoldDB" id="A0A8H7TAK9"/>
<evidence type="ECO:0000313" key="1">
    <source>
        <dbReference type="EMBL" id="KAG4418020.1"/>
    </source>
</evidence>